<evidence type="ECO:0000313" key="3">
    <source>
        <dbReference type="Proteomes" id="UP001278766"/>
    </source>
</evidence>
<dbReference type="GeneID" id="87845941"/>
<dbReference type="EMBL" id="JAUEPN010000002">
    <property type="protein sequence ID" value="KAK3299178.1"/>
    <property type="molecule type" value="Genomic_DNA"/>
</dbReference>
<keyword evidence="3" id="KW-1185">Reference proteome</keyword>
<name>A0AAE0LVL2_9PEZI</name>
<comment type="caution">
    <text evidence="2">The sequence shown here is derived from an EMBL/GenBank/DDBJ whole genome shotgun (WGS) entry which is preliminary data.</text>
</comment>
<protein>
    <submittedName>
        <fullName evidence="2">Uncharacterized protein</fullName>
    </submittedName>
</protein>
<sequence length="301" mass="34336">MTTSRSPSVCSSSGRVWDSDSSSESDFSEDDSIWEKMWPRHFPGFLFLKAMGDLRWLELDSDLSNATYDVVLHNAMASVPLLETLGDDIVRTKGLGIDYVGRLRHLGPGDKDYSDRFRDLVAKIRPRLEPDTGLWATKNDVRLDIGSFTGNCCPQYLPEDRIEGQQLSKVKTLRNAVRIKKLYELDFEAQDVYVVLLLCKPAAAELANFRTLAREVRKDLLKERPPRRWDELLEMRRSVGLNFQGTVDGMERAGQVNTPAKKVIDLIWNDLGLSELWSDQIKVLEYRLRLAIRRFSALGAI</sequence>
<feature type="region of interest" description="Disordered" evidence="1">
    <location>
        <begin position="1"/>
        <end position="25"/>
    </location>
</feature>
<dbReference type="RefSeq" id="XP_062662692.1">
    <property type="nucleotide sequence ID" value="XM_062808993.1"/>
</dbReference>
<reference evidence="2" key="1">
    <citation type="journal article" date="2023" name="Mol. Phylogenet. Evol.">
        <title>Genome-scale phylogeny and comparative genomics of the fungal order Sordariales.</title>
        <authorList>
            <person name="Hensen N."/>
            <person name="Bonometti L."/>
            <person name="Westerberg I."/>
            <person name="Brannstrom I.O."/>
            <person name="Guillou S."/>
            <person name="Cros-Aarteil S."/>
            <person name="Calhoun S."/>
            <person name="Haridas S."/>
            <person name="Kuo A."/>
            <person name="Mondo S."/>
            <person name="Pangilinan J."/>
            <person name="Riley R."/>
            <person name="LaButti K."/>
            <person name="Andreopoulos B."/>
            <person name="Lipzen A."/>
            <person name="Chen C."/>
            <person name="Yan M."/>
            <person name="Daum C."/>
            <person name="Ng V."/>
            <person name="Clum A."/>
            <person name="Steindorff A."/>
            <person name="Ohm R.A."/>
            <person name="Martin F."/>
            <person name="Silar P."/>
            <person name="Natvig D.O."/>
            <person name="Lalanne C."/>
            <person name="Gautier V."/>
            <person name="Ament-Velasquez S.L."/>
            <person name="Kruys A."/>
            <person name="Hutchinson M.I."/>
            <person name="Powell A.J."/>
            <person name="Barry K."/>
            <person name="Miller A.N."/>
            <person name="Grigoriev I.V."/>
            <person name="Debuchy R."/>
            <person name="Gladieux P."/>
            <person name="Hiltunen Thoren M."/>
            <person name="Johannesson H."/>
        </authorList>
    </citation>
    <scope>NUCLEOTIDE SEQUENCE</scope>
    <source>
        <strain evidence="2">CBS 168.71</strain>
    </source>
</reference>
<evidence type="ECO:0000313" key="2">
    <source>
        <dbReference type="EMBL" id="KAK3299178.1"/>
    </source>
</evidence>
<gene>
    <name evidence="2" type="ORF">B0H64DRAFT_93629</name>
</gene>
<dbReference type="Proteomes" id="UP001278766">
    <property type="component" value="Unassembled WGS sequence"/>
</dbReference>
<dbReference type="AlphaFoldDB" id="A0AAE0LVL2"/>
<evidence type="ECO:0000256" key="1">
    <source>
        <dbReference type="SAM" id="MobiDB-lite"/>
    </source>
</evidence>
<accession>A0AAE0LVL2</accession>
<organism evidence="2 3">
    <name type="scientific">Chaetomium fimeti</name>
    <dbReference type="NCBI Taxonomy" id="1854472"/>
    <lineage>
        <taxon>Eukaryota</taxon>
        <taxon>Fungi</taxon>
        <taxon>Dikarya</taxon>
        <taxon>Ascomycota</taxon>
        <taxon>Pezizomycotina</taxon>
        <taxon>Sordariomycetes</taxon>
        <taxon>Sordariomycetidae</taxon>
        <taxon>Sordariales</taxon>
        <taxon>Chaetomiaceae</taxon>
        <taxon>Chaetomium</taxon>
    </lineage>
</organism>
<feature type="compositionally biased region" description="Low complexity" evidence="1">
    <location>
        <begin position="1"/>
        <end position="20"/>
    </location>
</feature>
<reference evidence="2" key="2">
    <citation type="submission" date="2023-06" db="EMBL/GenBank/DDBJ databases">
        <authorList>
            <consortium name="Lawrence Berkeley National Laboratory"/>
            <person name="Haridas S."/>
            <person name="Hensen N."/>
            <person name="Bonometti L."/>
            <person name="Westerberg I."/>
            <person name="Brannstrom I.O."/>
            <person name="Guillou S."/>
            <person name="Cros-Aarteil S."/>
            <person name="Calhoun S."/>
            <person name="Kuo A."/>
            <person name="Mondo S."/>
            <person name="Pangilinan J."/>
            <person name="Riley R."/>
            <person name="Labutti K."/>
            <person name="Andreopoulos B."/>
            <person name="Lipzen A."/>
            <person name="Chen C."/>
            <person name="Yanf M."/>
            <person name="Daum C."/>
            <person name="Ng V."/>
            <person name="Clum A."/>
            <person name="Steindorff A."/>
            <person name="Ohm R."/>
            <person name="Martin F."/>
            <person name="Silar P."/>
            <person name="Natvig D."/>
            <person name="Lalanne C."/>
            <person name="Gautier V."/>
            <person name="Ament-Velasquez S.L."/>
            <person name="Kruys A."/>
            <person name="Hutchinson M.I."/>
            <person name="Powell A.J."/>
            <person name="Barry K."/>
            <person name="Miller A.N."/>
            <person name="Grigoriev I.V."/>
            <person name="Debuchy R."/>
            <person name="Gladieux P."/>
            <person name="Thoren M.H."/>
            <person name="Johannesson H."/>
        </authorList>
    </citation>
    <scope>NUCLEOTIDE SEQUENCE</scope>
    <source>
        <strain evidence="2">CBS 168.71</strain>
    </source>
</reference>
<proteinExistence type="predicted"/>